<sequence>TSNISGESVSLGVDSCKMTQRRVISARSGHFNCKGQLLPMAASDQFKSFIGHLDNARNDTVQTMKILQTFWALAQNEGARLVSAEQRLNSCAAASEEMLGQTDALVNRLLENGLFEFNLPPALWVDPNSQQYQDTYNDLATQYRAADGKLEQNGRSVEGRLKTCRKDITTEQQKLQTTLHESYARLQNLLAHQYAYEELLGNYRQYKTVKDDNQREFCHLKSRRQDRDSLRDSLKTRPSLQVLSCAAASEEMLGQTDALVNRLLENGLFEFNLPPALWVDPNSQQYQDTYNDLATQYRAADGKLEQNSRSVEGRLKTCRKDITTEQQKLQTTLHESYARLQGLLIHQYAYEELLGNYRQYKTVKDANQRLCLGSDRNDAKRYDGPTDHTDRTMRAKQ</sequence>
<dbReference type="EMBL" id="MDYQ01000765">
    <property type="protein sequence ID" value="PRP72892.1"/>
    <property type="molecule type" value="Genomic_DNA"/>
</dbReference>
<protein>
    <submittedName>
        <fullName evidence="2">Uncharacterized protein</fullName>
    </submittedName>
</protein>
<keyword evidence="3" id="KW-1185">Reference proteome</keyword>
<evidence type="ECO:0000313" key="3">
    <source>
        <dbReference type="Proteomes" id="UP000241769"/>
    </source>
</evidence>
<comment type="caution">
    <text evidence="2">The sequence shown here is derived from an EMBL/GenBank/DDBJ whole genome shotgun (WGS) entry which is preliminary data.</text>
</comment>
<dbReference type="Proteomes" id="UP000241769">
    <property type="component" value="Unassembled WGS sequence"/>
</dbReference>
<name>A0A2P6MMH1_9EUKA</name>
<reference evidence="2 3" key="1">
    <citation type="journal article" date="2018" name="Genome Biol. Evol.">
        <title>Multiple Roots of Fruiting Body Formation in Amoebozoa.</title>
        <authorList>
            <person name="Hillmann F."/>
            <person name="Forbes G."/>
            <person name="Novohradska S."/>
            <person name="Ferling I."/>
            <person name="Riege K."/>
            <person name="Groth M."/>
            <person name="Westermann M."/>
            <person name="Marz M."/>
            <person name="Spaller T."/>
            <person name="Winckler T."/>
            <person name="Schaap P."/>
            <person name="Glockner G."/>
        </authorList>
    </citation>
    <scope>NUCLEOTIDE SEQUENCE [LARGE SCALE GENOMIC DNA]</scope>
    <source>
        <strain evidence="2 3">Jena</strain>
    </source>
</reference>
<proteinExistence type="predicted"/>
<dbReference type="InParanoid" id="A0A2P6MMH1"/>
<evidence type="ECO:0000313" key="2">
    <source>
        <dbReference type="EMBL" id="PRP72892.1"/>
    </source>
</evidence>
<feature type="non-terminal residue" evidence="2">
    <location>
        <position position="1"/>
    </location>
</feature>
<organism evidence="2 3">
    <name type="scientific">Planoprotostelium fungivorum</name>
    <dbReference type="NCBI Taxonomy" id="1890364"/>
    <lineage>
        <taxon>Eukaryota</taxon>
        <taxon>Amoebozoa</taxon>
        <taxon>Evosea</taxon>
        <taxon>Variosea</taxon>
        <taxon>Cavosteliida</taxon>
        <taxon>Cavosteliaceae</taxon>
        <taxon>Planoprotostelium</taxon>
    </lineage>
</organism>
<gene>
    <name evidence="2" type="ORF">PROFUN_17013</name>
</gene>
<evidence type="ECO:0000256" key="1">
    <source>
        <dbReference type="SAM" id="MobiDB-lite"/>
    </source>
</evidence>
<feature type="region of interest" description="Disordered" evidence="1">
    <location>
        <begin position="375"/>
        <end position="397"/>
    </location>
</feature>
<dbReference type="AlphaFoldDB" id="A0A2P6MMH1"/>
<accession>A0A2P6MMH1</accession>